<dbReference type="RefSeq" id="WP_080806663.1">
    <property type="nucleotide sequence ID" value="NZ_LT828554.1"/>
</dbReference>
<evidence type="ECO:0000256" key="1">
    <source>
        <dbReference type="ARBA" id="ARBA00022723"/>
    </source>
</evidence>
<proteinExistence type="predicted"/>
<dbReference type="EMBL" id="FWEV01000099">
    <property type="protein sequence ID" value="SLM29602.1"/>
    <property type="molecule type" value="Genomic_DNA"/>
</dbReference>
<keyword evidence="6" id="KW-1185">Reference proteome</keyword>
<dbReference type="Gene3D" id="2.30.40.10">
    <property type="entry name" value="Urease, subunit C, domain 1"/>
    <property type="match status" value="1"/>
</dbReference>
<protein>
    <submittedName>
        <fullName evidence="5">5-methylthioadenosine/S-adenosylhomocysteine deaminase 2</fullName>
        <ecNumber evidence="5">3.5.4.28</ecNumber>
        <ecNumber evidence="5">3.5.4.31</ecNumber>
    </submittedName>
</protein>
<reference evidence="5 6" key="1">
    <citation type="submission" date="2017-03" db="EMBL/GenBank/DDBJ databases">
        <authorList>
            <person name="Afonso C.L."/>
            <person name="Miller P.J."/>
            <person name="Scott M.A."/>
            <person name="Spackman E."/>
            <person name="Goraichik I."/>
            <person name="Dimitrov K.M."/>
            <person name="Suarez D.L."/>
            <person name="Swayne D.E."/>
        </authorList>
    </citation>
    <scope>NUCLEOTIDE SEQUENCE [LARGE SCALE GENOMIC DNA]</scope>
    <source>
        <strain evidence="5">PRJEB14757</strain>
    </source>
</reference>
<name>A0A1W1HB08_9BACT</name>
<dbReference type="GO" id="GO:0090614">
    <property type="term" value="F:5'-methylthioadenosine deaminase activity"/>
    <property type="evidence" value="ECO:0007669"/>
    <property type="project" value="UniProtKB-EC"/>
</dbReference>
<dbReference type="EC" id="3.5.4.31" evidence="5"/>
<dbReference type="InterPro" id="IPR050287">
    <property type="entry name" value="MTA/SAH_deaminase"/>
</dbReference>
<dbReference type="EC" id="3.5.4.28" evidence="5"/>
<dbReference type="SUPFAM" id="SSF51556">
    <property type="entry name" value="Metallo-dependent hydrolases"/>
    <property type="match status" value="1"/>
</dbReference>
<dbReference type="AlphaFoldDB" id="A0A1W1HB08"/>
<dbReference type="STRING" id="1246637.MTBBW1_1880039"/>
<dbReference type="InterPro" id="IPR032466">
    <property type="entry name" value="Metal_Hydrolase"/>
</dbReference>
<dbReference type="FunFam" id="3.20.20.140:FF:000014">
    <property type="entry name" value="5-methylthioadenosine/S-adenosylhomocysteine deaminase"/>
    <property type="match status" value="1"/>
</dbReference>
<keyword evidence="3" id="KW-0862">Zinc</keyword>
<dbReference type="PANTHER" id="PTHR43794:SF11">
    <property type="entry name" value="AMIDOHYDROLASE-RELATED DOMAIN-CONTAINING PROTEIN"/>
    <property type="match status" value="1"/>
</dbReference>
<gene>
    <name evidence="5" type="primary">mtaD</name>
    <name evidence="5" type="ORF">MTBBW1_1880039</name>
</gene>
<evidence type="ECO:0000259" key="4">
    <source>
        <dbReference type="Pfam" id="PF01979"/>
    </source>
</evidence>
<keyword evidence="2 5" id="KW-0378">Hydrolase</keyword>
<evidence type="ECO:0000313" key="6">
    <source>
        <dbReference type="Proteomes" id="UP000191931"/>
    </source>
</evidence>
<sequence length="453" mass="49499">MKNSILIINGLLLTMEQEMPLVEDGAIFIKDGIIVDCGTSREIAKRHGRVETVIDAESHIIMPGLVNCHTHLPMSMFRGLADDLPLDVWLNEHIFPAEAAMLNPDSVKKWALHSCMEMLLAGITTCCDGYFYEDQVAEAVMASGMRAVLGQGVIDFPAPGVPEPAKNIDVAEDFVRKWKSFSSTNKSYVQDAGHSRIQDAGYSRVVPSVFCHSPYTCSRETLIKAKEMAKRLGVLFQIHVAETREEMNMVRRINSSISGDESRDMSVVQYLDSAGILDDKTLLVHAVWINDADMEIIKSRSAKVAHCPESNMKLASGIAPAWKLVQENISVGLGTDGCASNNTHDLFSEMDMAAKLQKTALMDPCAMDARSVVEMATIGGARAIGLGHITGSIVPGKKADIIVVGLRKPHMVPVYNPWSTVVYGAKASDVRVVMVDGTILVKDGKFLNPDFHD</sequence>
<keyword evidence="1" id="KW-0479">Metal-binding</keyword>
<dbReference type="InterPro" id="IPR006680">
    <property type="entry name" value="Amidohydro-rel"/>
</dbReference>
<evidence type="ECO:0000256" key="3">
    <source>
        <dbReference type="ARBA" id="ARBA00022833"/>
    </source>
</evidence>
<dbReference type="Pfam" id="PF01979">
    <property type="entry name" value="Amidohydro_1"/>
    <property type="match status" value="1"/>
</dbReference>
<dbReference type="InterPro" id="IPR011059">
    <property type="entry name" value="Metal-dep_hydrolase_composite"/>
</dbReference>
<dbReference type="SUPFAM" id="SSF51338">
    <property type="entry name" value="Composite domain of metallo-dependent hydrolases"/>
    <property type="match status" value="1"/>
</dbReference>
<dbReference type="GO" id="GO:0050270">
    <property type="term" value="F:S-adenosylhomocysteine deaminase activity"/>
    <property type="evidence" value="ECO:0007669"/>
    <property type="project" value="UniProtKB-EC"/>
</dbReference>
<dbReference type="PANTHER" id="PTHR43794">
    <property type="entry name" value="AMINOHYDROLASE SSNA-RELATED"/>
    <property type="match status" value="1"/>
</dbReference>
<organism evidence="5 6">
    <name type="scientific">Desulfamplus magnetovallimortis</name>
    <dbReference type="NCBI Taxonomy" id="1246637"/>
    <lineage>
        <taxon>Bacteria</taxon>
        <taxon>Pseudomonadati</taxon>
        <taxon>Thermodesulfobacteriota</taxon>
        <taxon>Desulfobacteria</taxon>
        <taxon>Desulfobacterales</taxon>
        <taxon>Desulfobacteraceae</taxon>
        <taxon>Desulfamplus</taxon>
    </lineage>
</organism>
<dbReference type="Proteomes" id="UP000191931">
    <property type="component" value="Unassembled WGS sequence"/>
</dbReference>
<dbReference type="OrthoDB" id="9807210at2"/>
<dbReference type="GO" id="GO:0046872">
    <property type="term" value="F:metal ion binding"/>
    <property type="evidence" value="ECO:0007669"/>
    <property type="project" value="UniProtKB-KW"/>
</dbReference>
<feature type="domain" description="Amidohydrolase-related" evidence="4">
    <location>
        <begin position="60"/>
        <end position="439"/>
    </location>
</feature>
<evidence type="ECO:0000256" key="2">
    <source>
        <dbReference type="ARBA" id="ARBA00022801"/>
    </source>
</evidence>
<accession>A0A1W1HB08</accession>
<evidence type="ECO:0000313" key="5">
    <source>
        <dbReference type="EMBL" id="SLM29602.1"/>
    </source>
</evidence>
<dbReference type="CDD" id="cd01298">
    <property type="entry name" value="ATZ_TRZ_like"/>
    <property type="match status" value="1"/>
</dbReference>
<dbReference type="Gene3D" id="3.20.20.140">
    <property type="entry name" value="Metal-dependent hydrolases"/>
    <property type="match status" value="1"/>
</dbReference>